<dbReference type="Proteomes" id="UP000182761">
    <property type="component" value="Unassembled WGS sequence"/>
</dbReference>
<sequence>MENTSSQLLEIYNPNTCFKTMSKCNTPQKAILSNTPNLASMVRELGATKIESYLKLWIIDLNSTLDLKKPFTEVQIDKLAFLILDEYKALNIADIHLVFKRIITQAEVYDRISIPTVMKWFNDYFNERCDCGEEMSYQEYLQKKEPPVMDYERSSCRDIRGEIQQAKTFVNQENIRKTTSKTRQKKNEAGK</sequence>
<evidence type="ECO:0000313" key="2">
    <source>
        <dbReference type="Proteomes" id="UP000182761"/>
    </source>
</evidence>
<evidence type="ECO:0000313" key="1">
    <source>
        <dbReference type="EMBL" id="CVK17137.1"/>
    </source>
</evidence>
<reference evidence="1 2" key="1">
    <citation type="submission" date="2016-01" db="EMBL/GenBank/DDBJ databases">
        <authorList>
            <person name="McClelland M."/>
            <person name="Jain A."/>
            <person name="Saraogi P."/>
            <person name="Mendelson R."/>
            <person name="Westerman R."/>
            <person name="SanMiguel P."/>
            <person name="Csonka L."/>
        </authorList>
    </citation>
    <scope>NUCLEOTIDE SEQUENCE [LARGE SCALE GENOMIC DNA]</scope>
    <source>
        <strain evidence="1 2">R-53146</strain>
    </source>
</reference>
<accession>A0A0X3ASU1</accession>
<proteinExistence type="predicted"/>
<dbReference type="STRING" id="1586267.GCA_001418685_02003"/>
<organism evidence="1 2">
    <name type="scientific">Apibacter mensalis</name>
    <dbReference type="NCBI Taxonomy" id="1586267"/>
    <lineage>
        <taxon>Bacteria</taxon>
        <taxon>Pseudomonadati</taxon>
        <taxon>Bacteroidota</taxon>
        <taxon>Flavobacteriia</taxon>
        <taxon>Flavobacteriales</taxon>
        <taxon>Weeksellaceae</taxon>
        <taxon>Apibacter</taxon>
    </lineage>
</organism>
<protein>
    <submittedName>
        <fullName evidence="1">Uncharacterized protein</fullName>
    </submittedName>
</protein>
<dbReference type="AlphaFoldDB" id="A0A0X3ASU1"/>
<dbReference type="EMBL" id="FCOR01000017">
    <property type="protein sequence ID" value="CVK17137.1"/>
    <property type="molecule type" value="Genomic_DNA"/>
</dbReference>
<keyword evidence="2" id="KW-1185">Reference proteome</keyword>
<gene>
    <name evidence="1" type="ORF">Ga0061079_1175</name>
</gene>
<name>A0A0X3ASU1_9FLAO</name>